<dbReference type="AlphaFoldDB" id="A0AA90HAU7"/>
<name>A0AA90HAU7_9ACTN</name>
<dbReference type="RefSeq" id="WP_271318930.1">
    <property type="nucleotide sequence ID" value="NZ_JABXJJ020000111.1"/>
</dbReference>
<feature type="non-terminal residue" evidence="2">
    <location>
        <position position="1"/>
    </location>
</feature>
<accession>A0AA90HAU7</accession>
<dbReference type="EMBL" id="JABXJJ020000111">
    <property type="protein sequence ID" value="MDI5974560.1"/>
    <property type="molecule type" value="Genomic_DNA"/>
</dbReference>
<comment type="caution">
    <text evidence="2">The sequence shown here is derived from an EMBL/GenBank/DDBJ whole genome shotgun (WGS) entry which is preliminary data.</text>
</comment>
<dbReference type="InterPro" id="IPR007278">
    <property type="entry name" value="DUF397"/>
</dbReference>
<organism evidence="2">
    <name type="scientific">Streptantibioticus silvisoli</name>
    <dbReference type="NCBI Taxonomy" id="2705255"/>
    <lineage>
        <taxon>Bacteria</taxon>
        <taxon>Bacillati</taxon>
        <taxon>Actinomycetota</taxon>
        <taxon>Actinomycetes</taxon>
        <taxon>Kitasatosporales</taxon>
        <taxon>Streptomycetaceae</taxon>
        <taxon>Streptantibioticus</taxon>
    </lineage>
</organism>
<dbReference type="Pfam" id="PF04149">
    <property type="entry name" value="DUF397"/>
    <property type="match status" value="1"/>
</dbReference>
<evidence type="ECO:0000313" key="2">
    <source>
        <dbReference type="EMBL" id="MDI5974560.1"/>
    </source>
</evidence>
<feature type="domain" description="DUF397" evidence="1">
    <location>
        <begin position="2"/>
        <end position="46"/>
    </location>
</feature>
<proteinExistence type="predicted"/>
<sequence length="54" mass="5377">NGGGSCVEWAPAFVSAGVVPVRDSKAPSGPALTFTPQAWGDFVRAVAGGVFGEV</sequence>
<gene>
    <name evidence="2" type="ORF">POF50_035355</name>
</gene>
<evidence type="ECO:0000259" key="1">
    <source>
        <dbReference type="Pfam" id="PF04149"/>
    </source>
</evidence>
<protein>
    <submittedName>
        <fullName evidence="2">DUF397 domain-containing protein</fullName>
    </submittedName>
</protein>
<reference evidence="2" key="1">
    <citation type="submission" date="2023-05" db="EMBL/GenBank/DDBJ databases">
        <title>Streptantibioticus silvisoli sp. nov., acidotolerant actinomycetes 1 from pine litter.</title>
        <authorList>
            <person name="Swiecimska M."/>
            <person name="Golinska P."/>
            <person name="Sangal V."/>
            <person name="Wachnowicz B."/>
            <person name="Goodfellow M."/>
        </authorList>
    </citation>
    <scope>NUCLEOTIDE SEQUENCE</scope>
    <source>
        <strain evidence="2">SL13</strain>
    </source>
</reference>